<feature type="domain" description="Aminoglycoside phosphotransferase" evidence="1">
    <location>
        <begin position="206"/>
        <end position="374"/>
    </location>
</feature>
<evidence type="ECO:0000259" key="1">
    <source>
        <dbReference type="Pfam" id="PF01636"/>
    </source>
</evidence>
<keyword evidence="3" id="KW-1185">Reference proteome</keyword>
<dbReference type="InterPro" id="IPR002575">
    <property type="entry name" value="Aminoglycoside_PTrfase"/>
</dbReference>
<protein>
    <submittedName>
        <fullName evidence="2">Phosphotransferase</fullName>
    </submittedName>
</protein>
<gene>
    <name evidence="2" type="ORF">FOE78_06770</name>
</gene>
<dbReference type="Proteomes" id="UP000319263">
    <property type="component" value="Chromosome"/>
</dbReference>
<dbReference type="EMBL" id="CP041692">
    <property type="protein sequence ID" value="QDP95649.1"/>
    <property type="molecule type" value="Genomic_DNA"/>
</dbReference>
<reference evidence="2 3" key="1">
    <citation type="submission" date="2019-07" db="EMBL/GenBank/DDBJ databases">
        <title>Microlunatus dokdonensis sp. nov. isolated from the rhizospheric soil of the wild plant Elymus tsukushiensis.</title>
        <authorList>
            <person name="Ghim S.-Y."/>
            <person name="Hwang Y.-J."/>
            <person name="Son J.-S."/>
            <person name="Shin J.-H."/>
        </authorList>
    </citation>
    <scope>NUCLEOTIDE SEQUENCE [LARGE SCALE GENOMIC DNA]</scope>
    <source>
        <strain evidence="2 3">KUDC0627</strain>
    </source>
</reference>
<proteinExistence type="predicted"/>
<accession>A0A516PWV4</accession>
<dbReference type="Pfam" id="PF01636">
    <property type="entry name" value="APH"/>
    <property type="match status" value="1"/>
</dbReference>
<sequence>MGRTVTPNAPAVDDGSELLTSGDAQDVLAAAVRHRGGTLVSWKLDHVDANPRRSTTATFHAVVDWPYGRREELIGASARVEGRNRTDERAVIFGDGSREVAVWIYPDDPDLVGLPRAAYPDRFAALLTELGTLGRPVSKDQVQLQVIGYRPRRRAVLKATIAGPVSTRGQSTRGPSQSRPEVLYVKVLRESSYAAVLGRHRLLLDAGLPSPPIAAATADQLLVLRELPGRPLARALFDSVPPVGAEDLIGLLDAMPAAVSTLERHRPWADAVDQYATMVAAALPEAESILTAMVSAIRSGLGGIPLGNEPTHGDFYEAQLFVRRGRVSGILDIDTIGPGRRADDLACLVAHLATVQRMNAEQASRVQRLIDQWLPVFDRRVDPVELRLRAAAIAISLATGPYRGQEADWQGETWQILRSADQLIRSIS</sequence>
<dbReference type="KEGG" id="mik:FOE78_06770"/>
<dbReference type="OrthoDB" id="3837844at2"/>
<organism evidence="2 3">
    <name type="scientific">Microlunatus elymi</name>
    <dbReference type="NCBI Taxonomy" id="2596828"/>
    <lineage>
        <taxon>Bacteria</taxon>
        <taxon>Bacillati</taxon>
        <taxon>Actinomycetota</taxon>
        <taxon>Actinomycetes</taxon>
        <taxon>Propionibacteriales</taxon>
        <taxon>Propionibacteriaceae</taxon>
        <taxon>Microlunatus</taxon>
    </lineage>
</organism>
<name>A0A516PWV4_9ACTN</name>
<evidence type="ECO:0000313" key="2">
    <source>
        <dbReference type="EMBL" id="QDP95649.1"/>
    </source>
</evidence>
<dbReference type="SUPFAM" id="SSF56112">
    <property type="entry name" value="Protein kinase-like (PK-like)"/>
    <property type="match status" value="1"/>
</dbReference>
<keyword evidence="2" id="KW-0808">Transferase</keyword>
<dbReference type="GO" id="GO:0016740">
    <property type="term" value="F:transferase activity"/>
    <property type="evidence" value="ECO:0007669"/>
    <property type="project" value="UniProtKB-KW"/>
</dbReference>
<dbReference type="InterPro" id="IPR011009">
    <property type="entry name" value="Kinase-like_dom_sf"/>
</dbReference>
<dbReference type="AlphaFoldDB" id="A0A516PWV4"/>
<dbReference type="Gene3D" id="3.90.1200.10">
    <property type="match status" value="1"/>
</dbReference>
<evidence type="ECO:0000313" key="3">
    <source>
        <dbReference type="Proteomes" id="UP000319263"/>
    </source>
</evidence>